<dbReference type="AlphaFoldDB" id="A0A3D2X8Y3"/>
<dbReference type="Proteomes" id="UP000262969">
    <property type="component" value="Unassembled WGS sequence"/>
</dbReference>
<sequence>MLLALDFSSDVPIYLQIRNQIVLGISQGKLGPGEKLPTIRCLANEIGVNTMTVNKAYQVLKQEGYITADRRSGAIVKVRESDTLGWKEKQIEDLRLVISEIKLCGIEKEELLKKCDLFYEEVSRHDC</sequence>
<dbReference type="CDD" id="cd07377">
    <property type="entry name" value="WHTH_GntR"/>
    <property type="match status" value="1"/>
</dbReference>
<evidence type="ECO:0000313" key="6">
    <source>
        <dbReference type="Proteomes" id="UP000262969"/>
    </source>
</evidence>
<dbReference type="SUPFAM" id="SSF46785">
    <property type="entry name" value="Winged helix' DNA-binding domain"/>
    <property type="match status" value="1"/>
</dbReference>
<dbReference type="InterPro" id="IPR036388">
    <property type="entry name" value="WH-like_DNA-bd_sf"/>
</dbReference>
<protein>
    <submittedName>
        <fullName evidence="5">GntR family transcriptional regulator</fullName>
    </submittedName>
</protein>
<gene>
    <name evidence="5" type="ORF">DHW61_14530</name>
</gene>
<evidence type="ECO:0000256" key="2">
    <source>
        <dbReference type="ARBA" id="ARBA00023125"/>
    </source>
</evidence>
<dbReference type="Gene3D" id="1.10.10.10">
    <property type="entry name" value="Winged helix-like DNA-binding domain superfamily/Winged helix DNA-binding domain"/>
    <property type="match status" value="1"/>
</dbReference>
<dbReference type="PROSITE" id="PS50949">
    <property type="entry name" value="HTH_GNTR"/>
    <property type="match status" value="1"/>
</dbReference>
<dbReference type="GO" id="GO:0003700">
    <property type="term" value="F:DNA-binding transcription factor activity"/>
    <property type="evidence" value="ECO:0007669"/>
    <property type="project" value="InterPro"/>
</dbReference>
<comment type="caution">
    <text evidence="5">The sequence shown here is derived from an EMBL/GenBank/DDBJ whole genome shotgun (WGS) entry which is preliminary data.</text>
</comment>
<dbReference type="InterPro" id="IPR000524">
    <property type="entry name" value="Tscrpt_reg_HTH_GntR"/>
</dbReference>
<dbReference type="InterPro" id="IPR036390">
    <property type="entry name" value="WH_DNA-bd_sf"/>
</dbReference>
<proteinExistence type="predicted"/>
<dbReference type="PANTHER" id="PTHR38445">
    <property type="entry name" value="HTH-TYPE TRANSCRIPTIONAL REPRESSOR YTRA"/>
    <property type="match status" value="1"/>
</dbReference>
<evidence type="ECO:0000256" key="1">
    <source>
        <dbReference type="ARBA" id="ARBA00023015"/>
    </source>
</evidence>
<feature type="domain" description="HTH gntR-type" evidence="4">
    <location>
        <begin position="11"/>
        <end position="79"/>
    </location>
</feature>
<keyword evidence="1" id="KW-0805">Transcription regulation</keyword>
<organism evidence="5 6">
    <name type="scientific">Lachnoclostridium phytofermentans</name>
    <dbReference type="NCBI Taxonomy" id="66219"/>
    <lineage>
        <taxon>Bacteria</taxon>
        <taxon>Bacillati</taxon>
        <taxon>Bacillota</taxon>
        <taxon>Clostridia</taxon>
        <taxon>Lachnospirales</taxon>
        <taxon>Lachnospiraceae</taxon>
    </lineage>
</organism>
<dbReference type="SMART" id="SM00345">
    <property type="entry name" value="HTH_GNTR"/>
    <property type="match status" value="1"/>
</dbReference>
<evidence type="ECO:0000256" key="3">
    <source>
        <dbReference type="ARBA" id="ARBA00023163"/>
    </source>
</evidence>
<dbReference type="PANTHER" id="PTHR38445:SF12">
    <property type="entry name" value="GNTR-FAMILY TRANSCRIPTIONAL REGULATOR"/>
    <property type="match status" value="1"/>
</dbReference>
<dbReference type="Pfam" id="PF00392">
    <property type="entry name" value="GntR"/>
    <property type="match status" value="1"/>
</dbReference>
<dbReference type="EMBL" id="DPVV01000481">
    <property type="protein sequence ID" value="HCL03600.1"/>
    <property type="molecule type" value="Genomic_DNA"/>
</dbReference>
<evidence type="ECO:0000259" key="4">
    <source>
        <dbReference type="PROSITE" id="PS50949"/>
    </source>
</evidence>
<keyword evidence="3" id="KW-0804">Transcription</keyword>
<name>A0A3D2X8Y3_9FIRM</name>
<reference evidence="5 6" key="1">
    <citation type="journal article" date="2018" name="Nat. Biotechnol.">
        <title>A standardized bacterial taxonomy based on genome phylogeny substantially revises the tree of life.</title>
        <authorList>
            <person name="Parks D.H."/>
            <person name="Chuvochina M."/>
            <person name="Waite D.W."/>
            <person name="Rinke C."/>
            <person name="Skarshewski A."/>
            <person name="Chaumeil P.A."/>
            <person name="Hugenholtz P."/>
        </authorList>
    </citation>
    <scope>NUCLEOTIDE SEQUENCE [LARGE SCALE GENOMIC DNA]</scope>
    <source>
        <strain evidence="5">UBA11728</strain>
    </source>
</reference>
<dbReference type="GO" id="GO:0003677">
    <property type="term" value="F:DNA binding"/>
    <property type="evidence" value="ECO:0007669"/>
    <property type="project" value="UniProtKB-KW"/>
</dbReference>
<accession>A0A3D2X8Y3</accession>
<keyword evidence="2" id="KW-0238">DNA-binding</keyword>
<evidence type="ECO:0000313" key="5">
    <source>
        <dbReference type="EMBL" id="HCL03600.1"/>
    </source>
</evidence>